<feature type="transmembrane region" description="Helical" evidence="7">
    <location>
        <begin position="57"/>
        <end position="75"/>
    </location>
</feature>
<keyword evidence="6 7" id="KW-0472">Membrane</keyword>
<keyword evidence="5 7" id="KW-1133">Transmembrane helix</keyword>
<comment type="similarity">
    <text evidence="7">Belongs to the binding-protein-dependent transport system permease family.</text>
</comment>
<accession>A0A0Q0A2Z6</accession>
<dbReference type="EMBL" id="LJRI01001554">
    <property type="protein sequence ID" value="KPY57914.1"/>
    <property type="molecule type" value="Genomic_DNA"/>
</dbReference>
<evidence type="ECO:0000256" key="3">
    <source>
        <dbReference type="ARBA" id="ARBA00022475"/>
    </source>
</evidence>
<name>A0A0Q0A2Z6_PSESX</name>
<dbReference type="InterPro" id="IPR035906">
    <property type="entry name" value="MetI-like_sf"/>
</dbReference>
<protein>
    <submittedName>
        <fullName evidence="8">Phosphonates ABC transporter, permease protein</fullName>
    </submittedName>
</protein>
<comment type="subcellular location">
    <subcellularLocation>
        <location evidence="1 7">Cell membrane</location>
        <topology evidence="1 7">Multi-pass membrane protein</topology>
    </subcellularLocation>
</comment>
<dbReference type="GO" id="GO:0005886">
    <property type="term" value="C:plasma membrane"/>
    <property type="evidence" value="ECO:0007669"/>
    <property type="project" value="UniProtKB-SubCell"/>
</dbReference>
<evidence type="ECO:0000256" key="5">
    <source>
        <dbReference type="ARBA" id="ARBA00022989"/>
    </source>
</evidence>
<keyword evidence="3" id="KW-1003">Cell membrane</keyword>
<evidence type="ECO:0000313" key="8">
    <source>
        <dbReference type="EMBL" id="KPY57914.1"/>
    </source>
</evidence>
<evidence type="ECO:0000256" key="6">
    <source>
        <dbReference type="ARBA" id="ARBA00023136"/>
    </source>
</evidence>
<dbReference type="PANTHER" id="PTHR30043">
    <property type="entry name" value="PHOSPHONATES TRANSPORT SYSTEM PERMEASE PROTEIN"/>
    <property type="match status" value="1"/>
</dbReference>
<keyword evidence="4 7" id="KW-0812">Transmembrane</keyword>
<dbReference type="PANTHER" id="PTHR30043:SF1">
    <property type="entry name" value="ABC TRANSPORT SYSTEM PERMEASE PROTEIN P69"/>
    <property type="match status" value="1"/>
</dbReference>
<evidence type="ECO:0000256" key="2">
    <source>
        <dbReference type="ARBA" id="ARBA00022448"/>
    </source>
</evidence>
<dbReference type="AlphaFoldDB" id="A0A0Q0A2Z6"/>
<dbReference type="SUPFAM" id="SSF161098">
    <property type="entry name" value="MetI-like"/>
    <property type="match status" value="1"/>
</dbReference>
<dbReference type="Proteomes" id="UP000050384">
    <property type="component" value="Unassembled WGS sequence"/>
</dbReference>
<dbReference type="Pfam" id="PF00528">
    <property type="entry name" value="BPD_transp_1"/>
    <property type="match status" value="1"/>
</dbReference>
<gene>
    <name evidence="8" type="ORF">ALO94_02606</name>
</gene>
<dbReference type="InterPro" id="IPR000515">
    <property type="entry name" value="MetI-like"/>
</dbReference>
<dbReference type="GO" id="GO:0055085">
    <property type="term" value="P:transmembrane transport"/>
    <property type="evidence" value="ECO:0007669"/>
    <property type="project" value="InterPro"/>
</dbReference>
<proteinExistence type="inferred from homology"/>
<evidence type="ECO:0000256" key="1">
    <source>
        <dbReference type="ARBA" id="ARBA00004651"/>
    </source>
</evidence>
<evidence type="ECO:0000256" key="7">
    <source>
        <dbReference type="RuleBase" id="RU363032"/>
    </source>
</evidence>
<keyword evidence="2 7" id="KW-0813">Transport</keyword>
<feature type="transmembrane region" description="Helical" evidence="7">
    <location>
        <begin position="81"/>
        <end position="103"/>
    </location>
</feature>
<dbReference type="PROSITE" id="PS50928">
    <property type="entry name" value="ABC_TM1"/>
    <property type="match status" value="1"/>
</dbReference>
<sequence>MLAKLFAEAVEAIESGPVEGVRATGASALQEVIYGVIPQVMPLWISYALYRFESNVRSATVVGMVGAGGIGVILWENIRAFAFVQTSAVLLVIIVVVSLIDIVSQRLRKQFI</sequence>
<evidence type="ECO:0000313" key="9">
    <source>
        <dbReference type="Proteomes" id="UP000050384"/>
    </source>
</evidence>
<evidence type="ECO:0000256" key="4">
    <source>
        <dbReference type="ARBA" id="ARBA00022692"/>
    </source>
</evidence>
<comment type="caution">
    <text evidence="8">The sequence shown here is derived from an EMBL/GenBank/DDBJ whole genome shotgun (WGS) entry which is preliminary data.</text>
</comment>
<reference evidence="8 9" key="1">
    <citation type="submission" date="2015-09" db="EMBL/GenBank/DDBJ databases">
        <title>Genome announcement of multiple Pseudomonas syringae strains.</title>
        <authorList>
            <person name="Thakur S."/>
            <person name="Wang P.W."/>
            <person name="Gong Y."/>
            <person name="Weir B.S."/>
            <person name="Guttman D.S."/>
        </authorList>
    </citation>
    <scope>NUCLEOTIDE SEQUENCE [LARGE SCALE GENOMIC DNA]</scope>
    <source>
        <strain evidence="8 9">ICMP16929</strain>
    </source>
</reference>
<dbReference type="Gene3D" id="1.10.3720.10">
    <property type="entry name" value="MetI-like"/>
    <property type="match status" value="1"/>
</dbReference>
<dbReference type="CDD" id="cd06261">
    <property type="entry name" value="TM_PBP2"/>
    <property type="match status" value="1"/>
</dbReference>
<dbReference type="PATRIC" id="fig|264459.3.peg.4267"/>
<organism evidence="8 9">
    <name type="scientific">Pseudomonas syringae pv. spinaceae</name>
    <dbReference type="NCBI Taxonomy" id="264459"/>
    <lineage>
        <taxon>Bacteria</taxon>
        <taxon>Pseudomonadati</taxon>
        <taxon>Pseudomonadota</taxon>
        <taxon>Gammaproteobacteria</taxon>
        <taxon>Pseudomonadales</taxon>
        <taxon>Pseudomonadaceae</taxon>
        <taxon>Pseudomonas</taxon>
        <taxon>Pseudomonas syringae</taxon>
    </lineage>
</organism>